<organism evidence="2 3">
    <name type="scientific">Komarekiella delphini-convector SJRDD-AB1</name>
    <dbReference type="NCBI Taxonomy" id="2593771"/>
    <lineage>
        <taxon>Bacteria</taxon>
        <taxon>Bacillati</taxon>
        <taxon>Cyanobacteriota</taxon>
        <taxon>Cyanophyceae</taxon>
        <taxon>Nostocales</taxon>
        <taxon>Nostocaceae</taxon>
        <taxon>Komarekiella</taxon>
        <taxon>Komarekiella delphini-convector</taxon>
    </lineage>
</organism>
<sequence length="117" mass="13340">MCFRKTRLLYFSVRLVVKAIFWFVLLVWIADILQPGYLQFYNWRNAVALAQKLQFSSSAVVPTPVPTRYSPQVREAATSGDGLNSPNCRVVRNDFEEVLSTAKIGCWQVSPANAKRR</sequence>
<gene>
    <name evidence="2" type="ORF">FNW02_05525</name>
</gene>
<keyword evidence="3" id="KW-1185">Reference proteome</keyword>
<dbReference type="Proteomes" id="UP001165986">
    <property type="component" value="Unassembled WGS sequence"/>
</dbReference>
<dbReference type="AlphaFoldDB" id="A0AA40VQL1"/>
<name>A0AA40VQL1_9NOST</name>
<keyword evidence="1" id="KW-1133">Transmembrane helix</keyword>
<comment type="caution">
    <text evidence="2">The sequence shown here is derived from an EMBL/GenBank/DDBJ whole genome shotgun (WGS) entry which is preliminary data.</text>
</comment>
<reference evidence="2" key="1">
    <citation type="submission" date="2019-07" db="EMBL/GenBank/DDBJ databases">
        <title>Toxilogical consequences of a new and cryptic species of cyanobacteria (Komarekiella delphini-convector) recovered from the epidermis of a bottlenose dolphin and 1500 ft. in the air.</title>
        <authorList>
            <person name="Brown A.O."/>
            <person name="Dvorak P."/>
            <person name="Villanueva C.D."/>
            <person name="Foss A.J."/>
            <person name="Garvey A.D."/>
            <person name="Gibson Q.A."/>
            <person name="Johansen J.R."/>
            <person name="Casamatta D.A."/>
        </authorList>
    </citation>
    <scope>NUCLEOTIDE SEQUENCE</scope>
    <source>
        <strain evidence="2">SJRDD-AB1</strain>
    </source>
</reference>
<evidence type="ECO:0000256" key="1">
    <source>
        <dbReference type="SAM" id="Phobius"/>
    </source>
</evidence>
<feature type="transmembrane region" description="Helical" evidence="1">
    <location>
        <begin position="7"/>
        <end position="30"/>
    </location>
</feature>
<proteinExistence type="predicted"/>
<accession>A0AA40VQL1</accession>
<dbReference type="EMBL" id="VJXY01000004">
    <property type="protein sequence ID" value="MBD6615316.1"/>
    <property type="molecule type" value="Genomic_DNA"/>
</dbReference>
<evidence type="ECO:0000313" key="3">
    <source>
        <dbReference type="Proteomes" id="UP001165986"/>
    </source>
</evidence>
<evidence type="ECO:0000313" key="2">
    <source>
        <dbReference type="EMBL" id="MBD6615316.1"/>
    </source>
</evidence>
<keyword evidence="1" id="KW-0812">Transmembrane</keyword>
<keyword evidence="1" id="KW-0472">Membrane</keyword>
<protein>
    <submittedName>
        <fullName evidence="2">Uncharacterized protein</fullName>
    </submittedName>
</protein>